<dbReference type="AlphaFoldDB" id="A0A2U1EYC8"/>
<evidence type="ECO:0000313" key="1">
    <source>
        <dbReference type="EMBL" id="PVZ04935.1"/>
    </source>
</evidence>
<dbReference type="RefSeq" id="WP_116710474.1">
    <property type="nucleotide sequence ID" value="NZ_QEKW01000016.1"/>
</dbReference>
<sequence>MTSSTGYDDLWSEFHRVVNMDSRELERWLLTEEATEDADFVPGERMPPTGAEVLAILGKRKTDLDDHDLEVMQRVVDIVHQERGEDLEPDAGDSAQWRRFLMTMGHDPLRPAGDRRTDR</sequence>
<organism evidence="1 2">
    <name type="scientific">Actinomycetospora cinnamomea</name>
    <dbReference type="NCBI Taxonomy" id="663609"/>
    <lineage>
        <taxon>Bacteria</taxon>
        <taxon>Bacillati</taxon>
        <taxon>Actinomycetota</taxon>
        <taxon>Actinomycetes</taxon>
        <taxon>Pseudonocardiales</taxon>
        <taxon>Pseudonocardiaceae</taxon>
        <taxon>Actinomycetospora</taxon>
    </lineage>
</organism>
<comment type="caution">
    <text evidence="1">The sequence shown here is derived from an EMBL/GenBank/DDBJ whole genome shotgun (WGS) entry which is preliminary data.</text>
</comment>
<dbReference type="Proteomes" id="UP000245639">
    <property type="component" value="Unassembled WGS sequence"/>
</dbReference>
<protein>
    <submittedName>
        <fullName evidence="1">Uncharacterized protein DUF3140</fullName>
    </submittedName>
</protein>
<proteinExistence type="predicted"/>
<dbReference type="InterPro" id="IPR021487">
    <property type="entry name" value="DUF3140"/>
</dbReference>
<dbReference type="PANTHER" id="PTHR40630">
    <property type="entry name" value="POSSIBLE DNA-BINDING PROTEIN"/>
    <property type="match status" value="1"/>
</dbReference>
<keyword evidence="2" id="KW-1185">Reference proteome</keyword>
<gene>
    <name evidence="1" type="ORF">C8D89_11639</name>
</gene>
<evidence type="ECO:0000313" key="2">
    <source>
        <dbReference type="Proteomes" id="UP000245639"/>
    </source>
</evidence>
<dbReference type="Pfam" id="PF11338">
    <property type="entry name" value="DUF3140"/>
    <property type="match status" value="1"/>
</dbReference>
<name>A0A2U1EYC8_9PSEU</name>
<dbReference type="OrthoDB" id="513524at2"/>
<dbReference type="PANTHER" id="PTHR40630:SF1">
    <property type="entry name" value="DNA-BINDING PROTEIN"/>
    <property type="match status" value="1"/>
</dbReference>
<reference evidence="1 2" key="1">
    <citation type="submission" date="2018-04" db="EMBL/GenBank/DDBJ databases">
        <title>Genomic Encyclopedia of Type Strains, Phase IV (KMG-IV): sequencing the most valuable type-strain genomes for metagenomic binning, comparative biology and taxonomic classification.</title>
        <authorList>
            <person name="Goeker M."/>
        </authorList>
    </citation>
    <scope>NUCLEOTIDE SEQUENCE [LARGE SCALE GENOMIC DNA]</scope>
    <source>
        <strain evidence="1 2">DSM 45771</strain>
    </source>
</reference>
<dbReference type="EMBL" id="QEKW01000016">
    <property type="protein sequence ID" value="PVZ04935.1"/>
    <property type="molecule type" value="Genomic_DNA"/>
</dbReference>
<accession>A0A2U1EYC8</accession>